<evidence type="ECO:0000259" key="10">
    <source>
        <dbReference type="PROSITE" id="PS51669"/>
    </source>
</evidence>
<evidence type="ECO:0000313" key="11">
    <source>
        <dbReference type="EMBL" id="QGU32210.1"/>
    </source>
</evidence>
<dbReference type="Gene3D" id="3.30.2070.10">
    <property type="entry name" value="Formate dehydrogenase/DMSO reductase"/>
    <property type="match status" value="1"/>
</dbReference>
<keyword evidence="6" id="KW-0732">Signal</keyword>
<keyword evidence="3" id="KW-0004">4Fe-4S</keyword>
<dbReference type="InterPro" id="IPR006963">
    <property type="entry name" value="Mopterin_OxRdtase_4Fe-4S_dom"/>
</dbReference>
<dbReference type="GO" id="GO:0046872">
    <property type="term" value="F:metal ion binding"/>
    <property type="evidence" value="ECO:0007669"/>
    <property type="project" value="UniProtKB-KW"/>
</dbReference>
<keyword evidence="9" id="KW-0411">Iron-sulfur</keyword>
<keyword evidence="7" id="KW-0560">Oxidoreductase</keyword>
<evidence type="ECO:0000256" key="2">
    <source>
        <dbReference type="ARBA" id="ARBA00010312"/>
    </source>
</evidence>
<keyword evidence="12" id="KW-1185">Reference proteome</keyword>
<dbReference type="Gene3D" id="2.40.40.20">
    <property type="match status" value="1"/>
</dbReference>
<dbReference type="Pfam" id="PF04879">
    <property type="entry name" value="Molybdop_Fe4S4"/>
    <property type="match status" value="1"/>
</dbReference>
<evidence type="ECO:0000256" key="8">
    <source>
        <dbReference type="ARBA" id="ARBA00023004"/>
    </source>
</evidence>
<dbReference type="Gene3D" id="3.40.228.10">
    <property type="entry name" value="Dimethylsulfoxide Reductase, domain 2"/>
    <property type="match status" value="1"/>
</dbReference>
<dbReference type="RefSeq" id="WP_153974409.1">
    <property type="nucleotide sequence ID" value="NZ_CP039268.1"/>
</dbReference>
<feature type="domain" description="4Fe-4S Mo/W bis-MGD-type" evidence="10">
    <location>
        <begin position="62"/>
        <end position="118"/>
    </location>
</feature>
<dbReference type="PANTHER" id="PTHR43742">
    <property type="entry name" value="TRIMETHYLAMINE-N-OXIDE REDUCTASE"/>
    <property type="match status" value="1"/>
</dbReference>
<dbReference type="EMBL" id="CP039268">
    <property type="protein sequence ID" value="QGU32210.1"/>
    <property type="molecule type" value="Genomic_DNA"/>
</dbReference>
<dbReference type="Proteomes" id="UP000426424">
    <property type="component" value="Chromosome"/>
</dbReference>
<evidence type="ECO:0000256" key="1">
    <source>
        <dbReference type="ARBA" id="ARBA00001942"/>
    </source>
</evidence>
<dbReference type="PROSITE" id="PS51669">
    <property type="entry name" value="4FE4S_MOW_BIS_MGD"/>
    <property type="match status" value="1"/>
</dbReference>
<dbReference type="InterPro" id="IPR050612">
    <property type="entry name" value="Prok_Mopterin_Oxidored"/>
</dbReference>
<organism evidence="11 12">
    <name type="scientific">Thermochromatium tepidum ATCC 43061</name>
    <dbReference type="NCBI Taxonomy" id="316276"/>
    <lineage>
        <taxon>Bacteria</taxon>
        <taxon>Pseudomonadati</taxon>
        <taxon>Pseudomonadota</taxon>
        <taxon>Gammaproteobacteria</taxon>
        <taxon>Chromatiales</taxon>
        <taxon>Chromatiaceae</taxon>
        <taxon>Thermochromatium</taxon>
    </lineage>
</organism>
<evidence type="ECO:0000313" key="12">
    <source>
        <dbReference type="Proteomes" id="UP000426424"/>
    </source>
</evidence>
<dbReference type="InterPro" id="IPR006656">
    <property type="entry name" value="Mopterin_OxRdtase"/>
</dbReference>
<dbReference type="Pfam" id="PF00384">
    <property type="entry name" value="Molybdopterin"/>
    <property type="match status" value="1"/>
</dbReference>
<proteinExistence type="inferred from homology"/>
<dbReference type="SMART" id="SM00926">
    <property type="entry name" value="Molybdop_Fe4S4"/>
    <property type="match status" value="1"/>
</dbReference>
<keyword evidence="5" id="KW-0479">Metal-binding</keyword>
<dbReference type="InterPro" id="IPR009010">
    <property type="entry name" value="Asp_de-COase-like_dom_sf"/>
</dbReference>
<dbReference type="InterPro" id="IPR006657">
    <property type="entry name" value="MoPterin_dinucl-bd_dom"/>
</dbReference>
<dbReference type="Gene3D" id="2.20.25.90">
    <property type="entry name" value="ADC-like domains"/>
    <property type="match status" value="1"/>
</dbReference>
<dbReference type="PANTHER" id="PTHR43742:SF9">
    <property type="entry name" value="TETRATHIONATE REDUCTASE SUBUNIT A"/>
    <property type="match status" value="1"/>
</dbReference>
<evidence type="ECO:0000256" key="7">
    <source>
        <dbReference type="ARBA" id="ARBA00023002"/>
    </source>
</evidence>
<sequence length="898" mass="99336">MSDLATRNTAGDLGRLSRRDFIKLGTAVGAAAGTLALGSRRLMAMEQKLGGDDISAVTGAQRQSVPYTCLVCNIEDGGVAFIENGRIVKLEGNMDHPNTRGKLCAKGNSGFLHVYDPDRIMTPLLRTGRRGEGKWKRISYDEATSLLAKKLREVIDRAKSEGDEAILNEIVFKWGRNRTGGAVHRFMHALGSNAMINHTNICESSKKVGLEPSWGPDIESCDWANTKYIINFGSNVLETAYFMNPNAQRLVDGVVGNKAKLVSFDVRLSNTSAFADEAYFPYPGTDGVIALAMAQVIMNEGLYDADFIRDWTNVTAEQLRTHLKPYTPEFASEESGVPAAAIRRIAREFATTKPATTFSYRGPVKHVYGTYQEAAIHMLNVITGNVEKKGGYCLPRGMDWPQPQPVPPKGKVPSVLAAPPLYPLASHHVSTHAPYMIMKGEAKVSVWMHLYDNPVYTYPSSHVWAHLLKDEALLPFVVSFSPYMSETTELADLIIPDVTYLERHDPESMPSGLYPCLSIRQPVIKPLGGTQEFRQTLIDVIKKVDPDGSLGIRQYFAFDTVEDWMRAHFDAIPGLKDEGGWEFMKRKGVWPIYGQVDKTTSKIVDKNGNEVEPEYGLYKKPVPAADLEGAEVDADGTIRKGGKAIGVRIGDQSYVGFATPSRRIELYKQSFKDYGFNPLPVYKRLPSRDKRSDELVLTTFKVNVHTQSRTASLKYLAELYHKNPAWIHPKTAAARGIADGDLIRVASDVGYIVTRAHVTEGIHPEVIAISTACGHSAYGRLAQLKQRQAAADWAQGGDPDITHNVWWDDKGVHPNPIIRLAVDPIGGSQGWFDTLVRVSKAEPGDQYGDVEASVEASIKDYEQTLRLAYTGDLHRINHKEVDIDWDHLPEPGLHVGGH</sequence>
<dbReference type="InterPro" id="IPR006311">
    <property type="entry name" value="TAT_signal"/>
</dbReference>
<accession>A0A6I6EDL7</accession>
<protein>
    <submittedName>
        <fullName evidence="11">Molybdopterin-dependent oxidoreductase</fullName>
    </submittedName>
</protein>
<dbReference type="OrthoDB" id="9815647at2"/>
<dbReference type="Pfam" id="PF01568">
    <property type="entry name" value="Molydop_binding"/>
    <property type="match status" value="1"/>
</dbReference>
<keyword evidence="8" id="KW-0408">Iron</keyword>
<dbReference type="GO" id="GO:0043546">
    <property type="term" value="F:molybdopterin cofactor binding"/>
    <property type="evidence" value="ECO:0007669"/>
    <property type="project" value="InterPro"/>
</dbReference>
<dbReference type="Gene3D" id="3.40.50.740">
    <property type="match status" value="1"/>
</dbReference>
<gene>
    <name evidence="11" type="ORF">E6P07_03930</name>
</gene>
<dbReference type="PROSITE" id="PS00932">
    <property type="entry name" value="MOLYBDOPTERIN_PROK_3"/>
    <property type="match status" value="1"/>
</dbReference>
<name>A0A6I6EDL7_THETI</name>
<reference evidence="11 12" key="1">
    <citation type="submission" date="2019-12" db="EMBL/GenBank/DDBJ databases">
        <title>The complete genome of the thermophilic, anoxygenic phototrophic gammaproteobacterium Thermochromatium tepidum.</title>
        <authorList>
            <person name="Sattley W.M."/>
            <person name="Swingley W.D."/>
            <person name="Burchell B.M."/>
            <person name="Gurbani S.A."/>
            <person name="Kujawa C.M."/>
            <person name="Nuccio D.A."/>
            <person name="Schladweiler J."/>
            <person name="Shaffer K.N."/>
            <person name="Stokes L.M."/>
            <person name="Touchman J.W."/>
            <person name="Blankenship R.E."/>
            <person name="Madigan M.T."/>
        </authorList>
    </citation>
    <scope>NUCLEOTIDE SEQUENCE [LARGE SCALE GENOMIC DNA]</scope>
    <source>
        <strain evidence="11 12">ATCC 43061</strain>
    </source>
</reference>
<dbReference type="NCBIfam" id="TIGR01409">
    <property type="entry name" value="TAT_signal_seq"/>
    <property type="match status" value="1"/>
</dbReference>
<dbReference type="InterPro" id="IPR006655">
    <property type="entry name" value="Mopterin_OxRdtase_prok_CS"/>
</dbReference>
<keyword evidence="4" id="KW-0500">Molybdenum</keyword>
<dbReference type="KEGG" id="ttp:E6P07_03930"/>
<evidence type="ECO:0000256" key="4">
    <source>
        <dbReference type="ARBA" id="ARBA00022505"/>
    </source>
</evidence>
<dbReference type="SUPFAM" id="SSF53706">
    <property type="entry name" value="Formate dehydrogenase/DMSO reductase, domains 1-3"/>
    <property type="match status" value="1"/>
</dbReference>
<evidence type="ECO:0000256" key="9">
    <source>
        <dbReference type="ARBA" id="ARBA00023014"/>
    </source>
</evidence>
<dbReference type="AlphaFoldDB" id="A0A6I6EDL7"/>
<dbReference type="InterPro" id="IPR019546">
    <property type="entry name" value="TAT_signal_bac_arc"/>
</dbReference>
<dbReference type="SUPFAM" id="SSF50692">
    <property type="entry name" value="ADC-like"/>
    <property type="match status" value="1"/>
</dbReference>
<dbReference type="PROSITE" id="PS51318">
    <property type="entry name" value="TAT"/>
    <property type="match status" value="1"/>
</dbReference>
<dbReference type="GO" id="GO:0051539">
    <property type="term" value="F:4 iron, 4 sulfur cluster binding"/>
    <property type="evidence" value="ECO:0007669"/>
    <property type="project" value="UniProtKB-KW"/>
</dbReference>
<dbReference type="GO" id="GO:0016491">
    <property type="term" value="F:oxidoreductase activity"/>
    <property type="evidence" value="ECO:0007669"/>
    <property type="project" value="UniProtKB-KW"/>
</dbReference>
<evidence type="ECO:0000256" key="6">
    <source>
        <dbReference type="ARBA" id="ARBA00022729"/>
    </source>
</evidence>
<comment type="cofactor">
    <cofactor evidence="1">
        <name>Mo-bis(molybdopterin guanine dinucleotide)</name>
        <dbReference type="ChEBI" id="CHEBI:60539"/>
    </cofactor>
</comment>
<comment type="similarity">
    <text evidence="2">Belongs to the prokaryotic molybdopterin-containing oxidoreductase family.</text>
</comment>
<evidence type="ECO:0000256" key="5">
    <source>
        <dbReference type="ARBA" id="ARBA00022723"/>
    </source>
</evidence>
<evidence type="ECO:0000256" key="3">
    <source>
        <dbReference type="ARBA" id="ARBA00022485"/>
    </source>
</evidence>